<evidence type="ECO:0000256" key="4">
    <source>
        <dbReference type="ARBA" id="ARBA00023014"/>
    </source>
</evidence>
<evidence type="ECO:0000313" key="6">
    <source>
        <dbReference type="EMBL" id="TDR46530.1"/>
    </source>
</evidence>
<dbReference type="AlphaFoldDB" id="A0A4R6Z4E4"/>
<keyword evidence="4" id="KW-0411">Iron-sulfur</keyword>
<dbReference type="InterPro" id="IPR017941">
    <property type="entry name" value="Rieske_2Fe-2S"/>
</dbReference>
<evidence type="ECO:0000259" key="5">
    <source>
        <dbReference type="PROSITE" id="PS51296"/>
    </source>
</evidence>
<dbReference type="Proteomes" id="UP000295293">
    <property type="component" value="Unassembled WGS sequence"/>
</dbReference>
<evidence type="ECO:0000256" key="3">
    <source>
        <dbReference type="ARBA" id="ARBA00023004"/>
    </source>
</evidence>
<dbReference type="Pfam" id="PF00355">
    <property type="entry name" value="Rieske"/>
    <property type="match status" value="1"/>
</dbReference>
<dbReference type="GO" id="GO:0046872">
    <property type="term" value="F:metal ion binding"/>
    <property type="evidence" value="ECO:0007669"/>
    <property type="project" value="UniProtKB-KW"/>
</dbReference>
<keyword evidence="2" id="KW-0479">Metal-binding</keyword>
<keyword evidence="3" id="KW-0408">Iron</keyword>
<evidence type="ECO:0000256" key="2">
    <source>
        <dbReference type="ARBA" id="ARBA00022723"/>
    </source>
</evidence>
<dbReference type="OrthoDB" id="9794779at2"/>
<dbReference type="CDD" id="cd03467">
    <property type="entry name" value="Rieske"/>
    <property type="match status" value="1"/>
</dbReference>
<evidence type="ECO:0000313" key="7">
    <source>
        <dbReference type="Proteomes" id="UP000295293"/>
    </source>
</evidence>
<gene>
    <name evidence="6" type="ORF">DFR29_10361</name>
</gene>
<dbReference type="SUPFAM" id="SSF50022">
    <property type="entry name" value="ISP domain"/>
    <property type="match status" value="1"/>
</dbReference>
<sequence length="126" mass="13028">MGPVWGIPVATQVHEVSAGADKALCRLDDIPDGCAIAADIDSATGGFSLILARRGDSVLAYHNECPHAGRRLDWSPGKFLIKDGNVICAAHGATFELATGAALAGPCRSGLVALPVHLRDGVVYLP</sequence>
<organism evidence="6 7">
    <name type="scientific">Tahibacter aquaticus</name>
    <dbReference type="NCBI Taxonomy" id="520092"/>
    <lineage>
        <taxon>Bacteria</taxon>
        <taxon>Pseudomonadati</taxon>
        <taxon>Pseudomonadota</taxon>
        <taxon>Gammaproteobacteria</taxon>
        <taxon>Lysobacterales</taxon>
        <taxon>Rhodanobacteraceae</taxon>
        <taxon>Tahibacter</taxon>
    </lineage>
</organism>
<evidence type="ECO:0000256" key="1">
    <source>
        <dbReference type="ARBA" id="ARBA00022714"/>
    </source>
</evidence>
<comment type="caution">
    <text evidence="6">The sequence shown here is derived from an EMBL/GenBank/DDBJ whole genome shotgun (WGS) entry which is preliminary data.</text>
</comment>
<reference evidence="6 7" key="1">
    <citation type="submission" date="2019-03" db="EMBL/GenBank/DDBJ databases">
        <title>Genomic Encyclopedia of Type Strains, Phase IV (KMG-IV): sequencing the most valuable type-strain genomes for metagenomic binning, comparative biology and taxonomic classification.</title>
        <authorList>
            <person name="Goeker M."/>
        </authorList>
    </citation>
    <scope>NUCLEOTIDE SEQUENCE [LARGE SCALE GENOMIC DNA]</scope>
    <source>
        <strain evidence="6 7">DSM 21667</strain>
    </source>
</reference>
<dbReference type="EMBL" id="SNZH01000003">
    <property type="protein sequence ID" value="TDR46530.1"/>
    <property type="molecule type" value="Genomic_DNA"/>
</dbReference>
<protein>
    <submittedName>
        <fullName evidence="6">Nitrite reductase/ring-hydroxylating ferredoxin subunit</fullName>
    </submittedName>
</protein>
<dbReference type="PANTHER" id="PTHR40261:SF1">
    <property type="entry name" value="RIESKE DOMAIN-CONTAINING PROTEIN"/>
    <property type="match status" value="1"/>
</dbReference>
<proteinExistence type="predicted"/>
<dbReference type="Gene3D" id="2.102.10.10">
    <property type="entry name" value="Rieske [2Fe-2S] iron-sulphur domain"/>
    <property type="match status" value="1"/>
</dbReference>
<dbReference type="GO" id="GO:0051537">
    <property type="term" value="F:2 iron, 2 sulfur cluster binding"/>
    <property type="evidence" value="ECO:0007669"/>
    <property type="project" value="UniProtKB-KW"/>
</dbReference>
<dbReference type="InterPro" id="IPR036922">
    <property type="entry name" value="Rieske_2Fe-2S_sf"/>
</dbReference>
<dbReference type="PANTHER" id="PTHR40261">
    <property type="match status" value="1"/>
</dbReference>
<keyword evidence="7" id="KW-1185">Reference proteome</keyword>
<dbReference type="PROSITE" id="PS51296">
    <property type="entry name" value="RIESKE"/>
    <property type="match status" value="1"/>
</dbReference>
<accession>A0A4R6Z4E4</accession>
<name>A0A4R6Z4E4_9GAMM</name>
<feature type="domain" description="Rieske" evidence="5">
    <location>
        <begin position="22"/>
        <end position="125"/>
    </location>
</feature>
<keyword evidence="1" id="KW-0001">2Fe-2S</keyword>